<dbReference type="STRING" id="398578.Daci_2304"/>
<dbReference type="PROSITE" id="PS50943">
    <property type="entry name" value="HTH_CROC1"/>
    <property type="match status" value="1"/>
</dbReference>
<dbReference type="InterPro" id="IPR010982">
    <property type="entry name" value="Lambda_DNA-bd_dom_sf"/>
</dbReference>
<dbReference type="PANTHER" id="PTHR46797:SF1">
    <property type="entry name" value="METHYLPHOSPHONATE SYNTHASE"/>
    <property type="match status" value="1"/>
</dbReference>
<protein>
    <submittedName>
        <fullName evidence="3">Transcriptional regulator, XRE family</fullName>
    </submittedName>
</protein>
<dbReference type="GO" id="GO:0003700">
    <property type="term" value="F:DNA-binding transcription factor activity"/>
    <property type="evidence" value="ECO:0007669"/>
    <property type="project" value="TreeGrafter"/>
</dbReference>
<reference evidence="3 4" key="1">
    <citation type="journal article" date="2004" name="Appl. Environ. Microbiol.">
        <title>Mineralization of individual congeners of linear alkylbenzenesulfonate by defined pairs of heterotrophic bacteria.</title>
        <authorList>
            <person name="Schleheck D."/>
            <person name="Knepper T.P."/>
            <person name="Fischer K."/>
            <person name="Cook A.M."/>
        </authorList>
    </citation>
    <scope>NUCLEOTIDE SEQUENCE [LARGE SCALE GENOMIC DNA]</scope>
    <source>
        <strain evidence="4">DSM 14801 / SPH-1</strain>
    </source>
</reference>
<name>A9BTH4_DELAS</name>
<dbReference type="SMART" id="SM00530">
    <property type="entry name" value="HTH_XRE"/>
    <property type="match status" value="1"/>
</dbReference>
<dbReference type="InterPro" id="IPR001387">
    <property type="entry name" value="Cro/C1-type_HTH"/>
</dbReference>
<dbReference type="EMBL" id="CP000884">
    <property type="protein sequence ID" value="ABX34942.1"/>
    <property type="molecule type" value="Genomic_DNA"/>
</dbReference>
<dbReference type="CDD" id="cd00093">
    <property type="entry name" value="HTH_XRE"/>
    <property type="match status" value="1"/>
</dbReference>
<keyword evidence="4" id="KW-1185">Reference proteome</keyword>
<organism evidence="3 4">
    <name type="scientific">Delftia acidovorans (strain DSM 14801 / SPH-1)</name>
    <dbReference type="NCBI Taxonomy" id="398578"/>
    <lineage>
        <taxon>Bacteria</taxon>
        <taxon>Pseudomonadati</taxon>
        <taxon>Pseudomonadota</taxon>
        <taxon>Betaproteobacteria</taxon>
        <taxon>Burkholderiales</taxon>
        <taxon>Comamonadaceae</taxon>
        <taxon>Delftia</taxon>
    </lineage>
</organism>
<dbReference type="PANTHER" id="PTHR46797">
    <property type="entry name" value="HTH-TYPE TRANSCRIPTIONAL REGULATOR"/>
    <property type="match status" value="1"/>
</dbReference>
<proteinExistence type="predicted"/>
<dbReference type="SUPFAM" id="SSF47413">
    <property type="entry name" value="lambda repressor-like DNA-binding domains"/>
    <property type="match status" value="1"/>
</dbReference>
<dbReference type="InterPro" id="IPR050807">
    <property type="entry name" value="TransReg_Diox_bact_type"/>
</dbReference>
<evidence type="ECO:0000256" key="1">
    <source>
        <dbReference type="ARBA" id="ARBA00023125"/>
    </source>
</evidence>
<reference evidence="4" key="2">
    <citation type="submission" date="2007-11" db="EMBL/GenBank/DDBJ databases">
        <title>Complete sequence of Delftia acidovorans DSM 14801 / SPH-1.</title>
        <authorList>
            <person name="Copeland A."/>
            <person name="Lucas S."/>
            <person name="Lapidus A."/>
            <person name="Barry K."/>
            <person name="Glavina del Rio T."/>
            <person name="Dalin E."/>
            <person name="Tice H."/>
            <person name="Pitluck S."/>
            <person name="Lowry S."/>
            <person name="Clum A."/>
            <person name="Schmutz J."/>
            <person name="Larimer F."/>
            <person name="Land M."/>
            <person name="Hauser L."/>
            <person name="Kyrpides N."/>
            <person name="Kim E."/>
            <person name="Schleheck D."/>
            <person name="Richardson P."/>
        </authorList>
    </citation>
    <scope>NUCLEOTIDE SEQUENCE [LARGE SCALE GENOMIC DNA]</scope>
    <source>
        <strain evidence="4">DSM 14801 / SPH-1</strain>
    </source>
</reference>
<keyword evidence="1" id="KW-0238">DNA-binding</keyword>
<evidence type="ECO:0000259" key="2">
    <source>
        <dbReference type="PROSITE" id="PS50943"/>
    </source>
</evidence>
<evidence type="ECO:0000313" key="3">
    <source>
        <dbReference type="EMBL" id="ABX34942.1"/>
    </source>
</evidence>
<accession>A9BTH4</accession>
<gene>
    <name evidence="3" type="ordered locus">Daci_2304</name>
</gene>
<dbReference type="Pfam" id="PF01381">
    <property type="entry name" value="HTH_3"/>
    <property type="match status" value="1"/>
</dbReference>
<sequence>MQGSSSPRSTKELNITWFKLHQKLTLLPMQKRPVKRGRPVGATSFDADIARAFGAAVRSLRNERGISQESLANLADIERSHMGKVERGEHMPTLVIVFKIARGLGCGTAEVMGRADEVLSAGTTQAKPAVQ</sequence>
<dbReference type="AlphaFoldDB" id="A9BTH4"/>
<dbReference type="eggNOG" id="COG1476">
    <property type="taxonomic scope" value="Bacteria"/>
</dbReference>
<dbReference type="GO" id="GO:0003677">
    <property type="term" value="F:DNA binding"/>
    <property type="evidence" value="ECO:0007669"/>
    <property type="project" value="UniProtKB-KW"/>
</dbReference>
<dbReference type="Proteomes" id="UP000000784">
    <property type="component" value="Chromosome"/>
</dbReference>
<evidence type="ECO:0000313" key="4">
    <source>
        <dbReference type="Proteomes" id="UP000000784"/>
    </source>
</evidence>
<feature type="domain" description="HTH cro/C1-type" evidence="2">
    <location>
        <begin position="57"/>
        <end position="111"/>
    </location>
</feature>
<dbReference type="Gene3D" id="1.10.260.40">
    <property type="entry name" value="lambda repressor-like DNA-binding domains"/>
    <property type="match status" value="1"/>
</dbReference>
<dbReference type="HOGENOM" id="CLU_066192_29_0_4"/>
<dbReference type="KEGG" id="dac:Daci_2304"/>
<dbReference type="GO" id="GO:0005829">
    <property type="term" value="C:cytosol"/>
    <property type="evidence" value="ECO:0007669"/>
    <property type="project" value="TreeGrafter"/>
</dbReference>